<dbReference type="Gene3D" id="2.60.200.60">
    <property type="match status" value="1"/>
</dbReference>
<protein>
    <submittedName>
        <fullName evidence="2">PAAR domain-containing protein</fullName>
    </submittedName>
</protein>
<accession>A0AAE9I3A8</accession>
<keyword evidence="3" id="KW-1185">Reference proteome</keyword>
<sequence length="88" mass="8082">MGTPAARLGDAIGHGGSITSGSGNVFINGVPAAVACASSCTCSLHGGGSLAKGSSTVFINNMPASMVGGVSGCGAPVASGSPNVFVGG</sequence>
<reference evidence="2" key="2">
    <citation type="journal article" date="2022" name="Microbiol. Resour. Announc.">
        <title>Genome Sequence of Cupriavidus campinensis Strain G5, a Member of a Bacterial Consortium Capable of Polyethylene Degradation.</title>
        <authorList>
            <person name="Schneider B."/>
            <person name="Pfeiffer F."/>
            <person name="Dyall-Smith M."/>
            <person name="Kunte H.J."/>
        </authorList>
    </citation>
    <scope>NUCLEOTIDE SEQUENCE</scope>
    <source>
        <strain evidence="2">G5</strain>
    </source>
</reference>
<evidence type="ECO:0000313" key="2">
    <source>
        <dbReference type="EMBL" id="URF06934.1"/>
    </source>
</evidence>
<reference evidence="1 3" key="1">
    <citation type="submission" date="2019-05" db="EMBL/GenBank/DDBJ databases">
        <title>Whole genome sequence analysis of Cupriavidus campinensis S14E4C strain.</title>
        <authorList>
            <person name="Abbaszade G."/>
            <person name="Szabo A."/>
            <person name="Toumi M."/>
            <person name="Toth E."/>
        </authorList>
    </citation>
    <scope>NUCLEOTIDE SEQUENCE [LARGE SCALE GENOMIC DNA]</scope>
    <source>
        <strain evidence="1 3">S14E4C</strain>
    </source>
</reference>
<dbReference type="Proteomes" id="UP001056132">
    <property type="component" value="Chromosome 2"/>
</dbReference>
<dbReference type="Proteomes" id="UP000318943">
    <property type="component" value="Unassembled WGS sequence"/>
</dbReference>
<dbReference type="Pfam" id="PF05488">
    <property type="entry name" value="PAAR_motif"/>
    <property type="match status" value="1"/>
</dbReference>
<dbReference type="RefSeq" id="WP_144197623.1">
    <property type="nucleotide sequence ID" value="NZ_CAJPVH010000002.1"/>
</dbReference>
<dbReference type="EMBL" id="CP097331">
    <property type="protein sequence ID" value="URF06934.1"/>
    <property type="molecule type" value="Genomic_DNA"/>
</dbReference>
<name>A0AAE9I3A8_9BURK</name>
<organism evidence="2 4">
    <name type="scientific">Cupriavidus campinensis</name>
    <dbReference type="NCBI Taxonomy" id="151783"/>
    <lineage>
        <taxon>Bacteria</taxon>
        <taxon>Pseudomonadati</taxon>
        <taxon>Pseudomonadota</taxon>
        <taxon>Betaproteobacteria</taxon>
        <taxon>Burkholderiales</taxon>
        <taxon>Burkholderiaceae</taxon>
        <taxon>Cupriavidus</taxon>
    </lineage>
</organism>
<proteinExistence type="predicted"/>
<dbReference type="AlphaFoldDB" id="A0AAE9I3A8"/>
<evidence type="ECO:0000313" key="3">
    <source>
        <dbReference type="Proteomes" id="UP000318943"/>
    </source>
</evidence>
<dbReference type="EMBL" id="VCIZ01000005">
    <property type="protein sequence ID" value="TSP12654.1"/>
    <property type="molecule type" value="Genomic_DNA"/>
</dbReference>
<dbReference type="KEGG" id="ccam:M5D45_28130"/>
<reference evidence="2" key="3">
    <citation type="submission" date="2022-05" db="EMBL/GenBank/DDBJ databases">
        <authorList>
            <person name="Kunte H.-J."/>
        </authorList>
    </citation>
    <scope>NUCLEOTIDE SEQUENCE</scope>
    <source>
        <strain evidence="2">G5</strain>
    </source>
</reference>
<evidence type="ECO:0000313" key="4">
    <source>
        <dbReference type="Proteomes" id="UP001056132"/>
    </source>
</evidence>
<gene>
    <name evidence="1" type="ORF">FGG12_10555</name>
    <name evidence="2" type="ORF">M5D45_28130</name>
</gene>
<dbReference type="CDD" id="cd14742">
    <property type="entry name" value="PAAR_RHS"/>
    <property type="match status" value="1"/>
</dbReference>
<evidence type="ECO:0000313" key="1">
    <source>
        <dbReference type="EMBL" id="TSP12654.1"/>
    </source>
</evidence>
<dbReference type="InterPro" id="IPR008727">
    <property type="entry name" value="PAAR_motif"/>
</dbReference>